<reference evidence="1" key="1">
    <citation type="submission" date="2009-04" db="EMBL/GenBank/DDBJ databases">
        <authorList>
            <person name="Weinstock G."/>
            <person name="Sodergren E."/>
            <person name="Clifton S."/>
            <person name="Fulton L."/>
            <person name="Fulton B."/>
            <person name="Courtney L."/>
            <person name="Fronick C."/>
            <person name="Harrison M."/>
            <person name="Strong C."/>
            <person name="Farmer C."/>
            <person name="Delahaunty K."/>
            <person name="Markovic C."/>
            <person name="Hall O."/>
            <person name="Minx P."/>
            <person name="Tomlinson C."/>
            <person name="Mitreva M."/>
            <person name="Nelson J."/>
            <person name="Hou S."/>
            <person name="Wollam A."/>
            <person name="Pepin K.H."/>
            <person name="Johnson M."/>
            <person name="Bhonagiri V."/>
            <person name="Nash W.E."/>
            <person name="Warren W."/>
            <person name="Chinwalla A."/>
            <person name="Mardis E.R."/>
            <person name="Wilson R.K."/>
        </authorList>
    </citation>
    <scope>NUCLEOTIDE SEQUENCE [LARGE SCALE GENOMIC DNA]</scope>
    <source>
        <strain evidence="1">ATCC 51147</strain>
    </source>
</reference>
<name>C4GGF0_9NEIS</name>
<protein>
    <submittedName>
        <fullName evidence="1">Uncharacterized protein</fullName>
    </submittedName>
</protein>
<evidence type="ECO:0000313" key="1">
    <source>
        <dbReference type="EMBL" id="EEP69305.1"/>
    </source>
</evidence>
<gene>
    <name evidence="1" type="ORF">GCWU000324_01218</name>
</gene>
<dbReference type="AlphaFoldDB" id="C4GGF0"/>
<evidence type="ECO:0000313" key="2">
    <source>
        <dbReference type="Proteomes" id="UP000003009"/>
    </source>
</evidence>
<dbReference type="HOGENOM" id="CLU_2553726_0_0_4"/>
<organism evidence="1 2">
    <name type="scientific">Kingella oralis ATCC 51147</name>
    <dbReference type="NCBI Taxonomy" id="629741"/>
    <lineage>
        <taxon>Bacteria</taxon>
        <taxon>Pseudomonadati</taxon>
        <taxon>Pseudomonadota</taxon>
        <taxon>Betaproteobacteria</taxon>
        <taxon>Neisseriales</taxon>
        <taxon>Neisseriaceae</taxon>
        <taxon>Kingella</taxon>
    </lineage>
</organism>
<keyword evidence="2" id="KW-1185">Reference proteome</keyword>
<dbReference type="STRING" id="629741.GCWU000324_01218"/>
<sequence length="82" mass="9321">MQFNEYYKAGILHMASEKSKGTTYCKARRDKRLEHSYLAQVWIPRADMDLVREAVKLDGATVCGFIRDAAVNKARERLGLAS</sequence>
<comment type="caution">
    <text evidence="1">The sequence shown here is derived from an EMBL/GenBank/DDBJ whole genome shotgun (WGS) entry which is preliminary data.</text>
</comment>
<accession>C4GGF0</accession>
<proteinExistence type="predicted"/>
<dbReference type="EMBL" id="ACJW02000002">
    <property type="protein sequence ID" value="EEP69305.1"/>
    <property type="molecule type" value="Genomic_DNA"/>
</dbReference>
<dbReference type="Proteomes" id="UP000003009">
    <property type="component" value="Unassembled WGS sequence"/>
</dbReference>